<dbReference type="EMBL" id="AP025293">
    <property type="protein sequence ID" value="BDD01056.1"/>
    <property type="molecule type" value="Genomic_DNA"/>
</dbReference>
<sequence length="121" mass="13419">MLSYLRHIAQQGLTIVMVMVLLNNSVNVDDTLLGRGSASMDNEIESFLELLLTSINADWTFDDAPEGQDEKQHVSVVKALYMQKVAVPDFNGRMLSTEDIIFYLSIYQGLSTSPLTPPPLA</sequence>
<protein>
    <submittedName>
        <fullName evidence="1">Uncharacterized protein</fullName>
    </submittedName>
</protein>
<evidence type="ECO:0000313" key="1">
    <source>
        <dbReference type="EMBL" id="BDD01056.1"/>
    </source>
</evidence>
<dbReference type="RefSeq" id="WP_332921908.1">
    <property type="nucleotide sequence ID" value="NZ_AP025293.1"/>
</dbReference>
<name>A0ABN6LDN3_9BACT</name>
<reference evidence="1 2" key="1">
    <citation type="submission" date="2021-12" db="EMBL/GenBank/DDBJ databases">
        <title>Genome sequencing of bacteria with rrn-lacking chromosome and rrn-plasmid.</title>
        <authorList>
            <person name="Anda M."/>
            <person name="Iwasaki W."/>
        </authorList>
    </citation>
    <scope>NUCLEOTIDE SEQUENCE [LARGE SCALE GENOMIC DNA]</scope>
    <source>
        <strain evidence="1 2">NBRC 101262</strain>
        <plasmid evidence="1 2">pPP1</plasmid>
    </source>
</reference>
<dbReference type="Proteomes" id="UP001354989">
    <property type="component" value="Plasmid pPP1"/>
</dbReference>
<geneLocation type="plasmid" evidence="1 2">
    <name>pPP1</name>
</geneLocation>
<evidence type="ECO:0000313" key="2">
    <source>
        <dbReference type="Proteomes" id="UP001354989"/>
    </source>
</evidence>
<proteinExistence type="predicted"/>
<keyword evidence="1" id="KW-0614">Plasmid</keyword>
<organism evidence="1 2">
    <name type="scientific">Persicobacter psychrovividus</name>
    <dbReference type="NCBI Taxonomy" id="387638"/>
    <lineage>
        <taxon>Bacteria</taxon>
        <taxon>Pseudomonadati</taxon>
        <taxon>Bacteroidota</taxon>
        <taxon>Cytophagia</taxon>
        <taxon>Cytophagales</taxon>
        <taxon>Persicobacteraceae</taxon>
        <taxon>Persicobacter</taxon>
    </lineage>
</organism>
<gene>
    <name evidence="1" type="ORF">PEPS_33360</name>
</gene>
<accession>A0ABN6LDN3</accession>
<keyword evidence="2" id="KW-1185">Reference proteome</keyword>